<keyword evidence="3" id="KW-1003">Cell membrane</keyword>
<dbReference type="EMBL" id="CP096983">
    <property type="protein sequence ID" value="URZ12876.1"/>
    <property type="molecule type" value="Genomic_DNA"/>
</dbReference>
<evidence type="ECO:0000313" key="9">
    <source>
        <dbReference type="EMBL" id="URZ12876.1"/>
    </source>
</evidence>
<dbReference type="AlphaFoldDB" id="A0A1S8MGI6"/>
<protein>
    <submittedName>
        <fullName evidence="9">Type 4 prepilin-like proteins leader peptide-processing enzyme</fullName>
    </submittedName>
</protein>
<dbReference type="Pfam" id="PF01478">
    <property type="entry name" value="Peptidase_A24"/>
    <property type="match status" value="1"/>
</dbReference>
<gene>
    <name evidence="9" type="primary">comC</name>
    <name evidence="9" type="ORF">CROST_036210</name>
</gene>
<dbReference type="GO" id="GO:0005886">
    <property type="term" value="C:plasma membrane"/>
    <property type="evidence" value="ECO:0007669"/>
    <property type="project" value="UniProtKB-SubCell"/>
</dbReference>
<dbReference type="InterPro" id="IPR010627">
    <property type="entry name" value="Prepilin_pept_A24_N"/>
</dbReference>
<feature type="domain" description="Prepilin peptidase A24 N-terminal" evidence="8">
    <location>
        <begin position="7"/>
        <end position="89"/>
    </location>
</feature>
<dbReference type="Gene3D" id="1.20.120.1220">
    <property type="match status" value="1"/>
</dbReference>
<evidence type="ECO:0000256" key="2">
    <source>
        <dbReference type="ARBA" id="ARBA00005801"/>
    </source>
</evidence>
<organism evidence="9 10">
    <name type="scientific">Clostridium felsineum</name>
    <dbReference type="NCBI Taxonomy" id="36839"/>
    <lineage>
        <taxon>Bacteria</taxon>
        <taxon>Bacillati</taxon>
        <taxon>Bacillota</taxon>
        <taxon>Clostridia</taxon>
        <taxon>Eubacteriales</taxon>
        <taxon>Clostridiaceae</taxon>
        <taxon>Clostridium</taxon>
    </lineage>
</organism>
<dbReference type="KEGG" id="crw:CROST_036210"/>
<evidence type="ECO:0000256" key="1">
    <source>
        <dbReference type="ARBA" id="ARBA00004651"/>
    </source>
</evidence>
<proteinExistence type="inferred from homology"/>
<dbReference type="Proteomes" id="UP000190951">
    <property type="component" value="Chromosome"/>
</dbReference>
<comment type="similarity">
    <text evidence="2">Belongs to the peptidase A24 family.</text>
</comment>
<dbReference type="RefSeq" id="WP_077832242.1">
    <property type="nucleotide sequence ID" value="NZ_CP096983.1"/>
</dbReference>
<accession>A0A1S8MGI6</accession>
<dbReference type="GO" id="GO:0004190">
    <property type="term" value="F:aspartic-type endopeptidase activity"/>
    <property type="evidence" value="ECO:0007669"/>
    <property type="project" value="InterPro"/>
</dbReference>
<sequence>MTIIIFVIGIIIGSFLNVCTIRIPKGESIIYPPSHCTKCGKKLKWYDMMPILSYIIIKGRCRYCNEKIGFRYFGFEILCGTIFLMLYLKYGYNLITLKYIALFSVLFIISVIDFDTQVVYLCTTLPGILVGVIFIVINLFYKNSIHEYLFAAILYSGIIVLINFAGKAFIKKTVFGMGDAEVIFMCGLFLGMKFSMLMLFMTIILAGAVSMILMLLKLKSKTDYVAFVPFIAIASMVTVLYGQNILNFYNNFFLL</sequence>
<keyword evidence="6" id="KW-0472">Membrane</keyword>
<dbReference type="Pfam" id="PF06750">
    <property type="entry name" value="A24_N_bact"/>
    <property type="match status" value="1"/>
</dbReference>
<dbReference type="GO" id="GO:0006465">
    <property type="term" value="P:signal peptide processing"/>
    <property type="evidence" value="ECO:0007669"/>
    <property type="project" value="TreeGrafter"/>
</dbReference>
<evidence type="ECO:0000256" key="4">
    <source>
        <dbReference type="ARBA" id="ARBA00022692"/>
    </source>
</evidence>
<comment type="subcellular location">
    <subcellularLocation>
        <location evidence="1">Cell membrane</location>
        <topology evidence="1">Multi-pass membrane protein</topology>
    </subcellularLocation>
</comment>
<evidence type="ECO:0000313" key="10">
    <source>
        <dbReference type="Proteomes" id="UP000190951"/>
    </source>
</evidence>
<dbReference type="PANTHER" id="PTHR30487:SF0">
    <property type="entry name" value="PREPILIN LEADER PEPTIDASE_N-METHYLTRANSFERASE-RELATED"/>
    <property type="match status" value="1"/>
</dbReference>
<feature type="domain" description="Prepilin type IV endopeptidase peptidase" evidence="7">
    <location>
        <begin position="100"/>
        <end position="210"/>
    </location>
</feature>
<reference evidence="9 10" key="1">
    <citation type="submission" date="2022-04" db="EMBL/GenBank/DDBJ databases">
        <title>Genome sequence of C. roseum typestrain.</title>
        <authorList>
            <person name="Poehlein A."/>
            <person name="Schoch T."/>
            <person name="Duerre P."/>
            <person name="Daniel R."/>
        </authorList>
    </citation>
    <scope>NUCLEOTIDE SEQUENCE [LARGE SCALE GENOMIC DNA]</scope>
    <source>
        <strain evidence="9 10">DSM 7320</strain>
    </source>
</reference>
<keyword evidence="5" id="KW-1133">Transmembrane helix</keyword>
<evidence type="ECO:0000259" key="8">
    <source>
        <dbReference type="Pfam" id="PF06750"/>
    </source>
</evidence>
<dbReference type="InterPro" id="IPR000045">
    <property type="entry name" value="Prepilin_IV_endopep_pep"/>
</dbReference>
<evidence type="ECO:0000256" key="6">
    <source>
        <dbReference type="ARBA" id="ARBA00023136"/>
    </source>
</evidence>
<dbReference type="InterPro" id="IPR050882">
    <property type="entry name" value="Prepilin_peptidase/N-MTase"/>
</dbReference>
<keyword evidence="10" id="KW-1185">Reference proteome</keyword>
<evidence type="ECO:0000256" key="3">
    <source>
        <dbReference type="ARBA" id="ARBA00022475"/>
    </source>
</evidence>
<name>A0A1S8MGI6_9CLOT</name>
<dbReference type="PANTHER" id="PTHR30487">
    <property type="entry name" value="TYPE 4 PREPILIN-LIKE PROTEINS LEADER PEPTIDE-PROCESSING ENZYME"/>
    <property type="match status" value="1"/>
</dbReference>
<evidence type="ECO:0000256" key="5">
    <source>
        <dbReference type="ARBA" id="ARBA00022989"/>
    </source>
</evidence>
<evidence type="ECO:0000259" key="7">
    <source>
        <dbReference type="Pfam" id="PF01478"/>
    </source>
</evidence>
<keyword evidence="4" id="KW-0812">Transmembrane</keyword>
<dbReference type="STRING" id="84029.CROST_38490"/>